<evidence type="ECO:0000313" key="8">
    <source>
        <dbReference type="EMBL" id="GMR57308.1"/>
    </source>
</evidence>
<dbReference type="PANTHER" id="PTHR12241:SF145">
    <property type="entry name" value="TUBULIN POLYGLUTAMYLASE TTLL5"/>
    <property type="match status" value="1"/>
</dbReference>
<feature type="compositionally biased region" description="Polar residues" evidence="7">
    <location>
        <begin position="41"/>
        <end position="57"/>
    </location>
</feature>
<protein>
    <recommendedName>
        <fullName evidence="5">Tubulin--tyrosine ligase-like protein 5</fullName>
    </recommendedName>
</protein>
<feature type="compositionally biased region" description="Basic and acidic residues" evidence="7">
    <location>
        <begin position="1"/>
        <end position="22"/>
    </location>
</feature>
<comment type="catalytic activity">
    <reaction evidence="6">
        <text>L-glutamyl-[protein] + L-glutamate + ATP = gamma-L-glutamyl-L-glutamyl-[protein] + ADP + phosphate + H(+)</text>
        <dbReference type="Rhea" id="RHEA:60144"/>
        <dbReference type="Rhea" id="RHEA-COMP:10208"/>
        <dbReference type="Rhea" id="RHEA-COMP:15517"/>
        <dbReference type="ChEBI" id="CHEBI:15378"/>
        <dbReference type="ChEBI" id="CHEBI:29973"/>
        <dbReference type="ChEBI" id="CHEBI:29985"/>
        <dbReference type="ChEBI" id="CHEBI:30616"/>
        <dbReference type="ChEBI" id="CHEBI:43474"/>
        <dbReference type="ChEBI" id="CHEBI:143622"/>
        <dbReference type="ChEBI" id="CHEBI:456216"/>
    </reaction>
    <physiologicalReaction direction="left-to-right" evidence="6">
        <dbReference type="Rhea" id="RHEA:60145"/>
    </physiologicalReaction>
</comment>
<organism evidence="8 9">
    <name type="scientific">Pristionchus mayeri</name>
    <dbReference type="NCBI Taxonomy" id="1317129"/>
    <lineage>
        <taxon>Eukaryota</taxon>
        <taxon>Metazoa</taxon>
        <taxon>Ecdysozoa</taxon>
        <taxon>Nematoda</taxon>
        <taxon>Chromadorea</taxon>
        <taxon>Rhabditida</taxon>
        <taxon>Rhabditina</taxon>
        <taxon>Diplogasteromorpha</taxon>
        <taxon>Diplogasteroidea</taxon>
        <taxon>Neodiplogasteridae</taxon>
        <taxon>Pristionchus</taxon>
    </lineage>
</organism>
<reference evidence="9" key="1">
    <citation type="submission" date="2022-10" db="EMBL/GenBank/DDBJ databases">
        <title>Genome assembly of Pristionchus species.</title>
        <authorList>
            <person name="Yoshida K."/>
            <person name="Sommer R.J."/>
        </authorList>
    </citation>
    <scope>NUCLEOTIDE SEQUENCE [LARGE SCALE GENOMIC DNA]</scope>
    <source>
        <strain evidence="9">RS5460</strain>
    </source>
</reference>
<sequence>EIEENSRGETKERRRNEQEKFKRGGISLPRLDRMAIDDTASDSSRASLPPQDGSSSGEENEEMDDGVEMMESARPLQLLDFTPDSLNFVGKKVQSRARDKYIQIGRQFDLSFKMVRSESRLIKTILYSYGFTQVSARNPNFNILWTSAHLKSHCLRSLKSWQRVNHFPRTGELTRKDRLYENIARSKAIFGASPGGPFSFIPEFYVTPRDMDRLTRAMEDRRSRSTSTLDSSFIVKPVSGSRGNGIFLANKPSDIPLCSPLLVSRYISAPLTVNDHKFDLRVYVAVTSFYPLIAYVYTEGLTRLASSKYNRNAKEDDEFVHLTNYSVNKNSKNFVRNETLEAEDYGHKWTLGALLRHLEERGVDGRLLMLRIEDLVTKSLLAVQSTVSAACRTTVMHPSVCFELFGFDVLIDENLKPWLLEVNLSPSLTCDAPLDSLVKTKLICDLFNLTGVQLISKKTINAINGLVKGGAEREDGEWKDSSSSGVSSATSLSSGAQRSKRILTRRVDSKLSSSSPSSIAALKKKTKSVRVYVKKAEGELERRGDFTRIFPRRNSMMIYGPLMEDVGSERWDARLYEQLGYGSEDTVEDEDDTVSRLHNELIDTKRYPSFSSLSPSVASLLRPSYEAAGEYAEKLTKEGMGVYVSNSLPSVRSSARARTRSCVEWYESRLNEQPGAHAEITDGKVQVLDGKENALPSLLSSSPSRLPPSSLAFHLPLNDDVALEATIEKMTSVQ</sequence>
<accession>A0AAN5D691</accession>
<dbReference type="SUPFAM" id="SSF56059">
    <property type="entry name" value="Glutathione synthetase ATP-binding domain-like"/>
    <property type="match status" value="1"/>
</dbReference>
<keyword evidence="3" id="KW-0547">Nucleotide-binding</keyword>
<dbReference type="AlphaFoldDB" id="A0AAN5D691"/>
<feature type="compositionally biased region" description="Acidic residues" evidence="7">
    <location>
        <begin position="58"/>
        <end position="67"/>
    </location>
</feature>
<dbReference type="PROSITE" id="PS51221">
    <property type="entry name" value="TTL"/>
    <property type="match status" value="1"/>
</dbReference>
<keyword evidence="4" id="KW-0067">ATP-binding</keyword>
<dbReference type="Pfam" id="PF03133">
    <property type="entry name" value="TTL"/>
    <property type="match status" value="1"/>
</dbReference>
<dbReference type="GO" id="GO:0005524">
    <property type="term" value="F:ATP binding"/>
    <property type="evidence" value="ECO:0007669"/>
    <property type="project" value="UniProtKB-KW"/>
</dbReference>
<dbReference type="PANTHER" id="PTHR12241">
    <property type="entry name" value="TUBULIN POLYGLUTAMYLASE"/>
    <property type="match status" value="1"/>
</dbReference>
<feature type="compositionally biased region" description="Low complexity" evidence="7">
    <location>
        <begin position="481"/>
        <end position="497"/>
    </location>
</feature>
<proteinExistence type="inferred from homology"/>
<dbReference type="GO" id="GO:0070740">
    <property type="term" value="F:tubulin-glutamic acid ligase activity"/>
    <property type="evidence" value="ECO:0007669"/>
    <property type="project" value="TreeGrafter"/>
</dbReference>
<dbReference type="EMBL" id="BTRK01000006">
    <property type="protein sequence ID" value="GMR57308.1"/>
    <property type="molecule type" value="Genomic_DNA"/>
</dbReference>
<comment type="similarity">
    <text evidence="1">Belongs to the tubulin--tyrosine ligase family.</text>
</comment>
<name>A0AAN5D691_9BILA</name>
<dbReference type="InterPro" id="IPR004344">
    <property type="entry name" value="TTL/TTLL_fam"/>
</dbReference>
<evidence type="ECO:0000256" key="4">
    <source>
        <dbReference type="ARBA" id="ARBA00022840"/>
    </source>
</evidence>
<keyword evidence="2" id="KW-0436">Ligase</keyword>
<evidence type="ECO:0000256" key="3">
    <source>
        <dbReference type="ARBA" id="ARBA00022741"/>
    </source>
</evidence>
<gene>
    <name evidence="8" type="ORF">PMAYCL1PPCAC_27503</name>
</gene>
<evidence type="ECO:0000256" key="2">
    <source>
        <dbReference type="ARBA" id="ARBA00022598"/>
    </source>
</evidence>
<dbReference type="GO" id="GO:0036064">
    <property type="term" value="C:ciliary basal body"/>
    <property type="evidence" value="ECO:0007669"/>
    <property type="project" value="TreeGrafter"/>
</dbReference>
<dbReference type="GO" id="GO:0019098">
    <property type="term" value="P:reproductive behavior"/>
    <property type="evidence" value="ECO:0007669"/>
    <property type="project" value="UniProtKB-ARBA"/>
</dbReference>
<feature type="region of interest" description="Disordered" evidence="7">
    <location>
        <begin position="473"/>
        <end position="500"/>
    </location>
</feature>
<evidence type="ECO:0000256" key="7">
    <source>
        <dbReference type="SAM" id="MobiDB-lite"/>
    </source>
</evidence>
<dbReference type="GO" id="GO:0015631">
    <property type="term" value="F:tubulin binding"/>
    <property type="evidence" value="ECO:0007669"/>
    <property type="project" value="TreeGrafter"/>
</dbReference>
<feature type="region of interest" description="Disordered" evidence="7">
    <location>
        <begin position="1"/>
        <end position="67"/>
    </location>
</feature>
<dbReference type="Proteomes" id="UP001328107">
    <property type="component" value="Unassembled WGS sequence"/>
</dbReference>
<dbReference type="GO" id="GO:0000226">
    <property type="term" value="P:microtubule cytoskeleton organization"/>
    <property type="evidence" value="ECO:0007669"/>
    <property type="project" value="TreeGrafter"/>
</dbReference>
<evidence type="ECO:0000256" key="1">
    <source>
        <dbReference type="ARBA" id="ARBA00006820"/>
    </source>
</evidence>
<evidence type="ECO:0000313" key="9">
    <source>
        <dbReference type="Proteomes" id="UP001328107"/>
    </source>
</evidence>
<evidence type="ECO:0000256" key="6">
    <source>
        <dbReference type="ARBA" id="ARBA00049274"/>
    </source>
</evidence>
<feature type="non-terminal residue" evidence="8">
    <location>
        <position position="1"/>
    </location>
</feature>
<keyword evidence="9" id="KW-1185">Reference proteome</keyword>
<evidence type="ECO:0000256" key="5">
    <source>
        <dbReference type="ARBA" id="ARBA00041448"/>
    </source>
</evidence>
<comment type="caution">
    <text evidence="8">The sequence shown here is derived from an EMBL/GenBank/DDBJ whole genome shotgun (WGS) entry which is preliminary data.</text>
</comment>
<dbReference type="Gene3D" id="3.30.470.20">
    <property type="entry name" value="ATP-grasp fold, B domain"/>
    <property type="match status" value="1"/>
</dbReference>